<dbReference type="GO" id="GO:0005634">
    <property type="term" value="C:nucleus"/>
    <property type="evidence" value="ECO:0007669"/>
    <property type="project" value="TreeGrafter"/>
</dbReference>
<feature type="compositionally biased region" description="Low complexity" evidence="1">
    <location>
        <begin position="263"/>
        <end position="272"/>
    </location>
</feature>
<evidence type="ECO:0000313" key="4">
    <source>
        <dbReference type="Proteomes" id="UP000593567"/>
    </source>
</evidence>
<sequence length="398" mass="44465">MQHFEFVLQHSSLYVAIIQHFSRKYELALRSYEGDDPLSVWHSYINWTEQNYPSGGKSSQLTQLLKACVMNFKNTDQYNNDDRFVQIWIHFCGKFSEPNEMFQYMKSKSIGVQTTAFYVAWATCVEEQGDTKRADRILLEGISADAQPLNTLKKYRDAFLTRTCRQAIAAVSVADEPEEPVESERHSLAPLALTKRGAVPADRASSSRPGRSVVLQPSTVQQKQQKPIQIYTGENAPPTVANPSNSNRGLPNTKENVKEAGKWTKSTSKSGKPISSTVASTDFEIHEDEGCGGGSPKGQTKTVGTALGLSVRKRDKPVETADNVLKTVFITTTDPGEIIQELPMYRKDLVYAGVTEYSPEELLAIRWKKQQEKLNEQEEMANKVASCKESVTNTHSSK</sequence>
<gene>
    <name evidence="3" type="ORF">EB796_014934</name>
</gene>
<evidence type="ECO:0000256" key="1">
    <source>
        <dbReference type="SAM" id="MobiDB-lite"/>
    </source>
</evidence>
<feature type="compositionally biased region" description="Polar residues" evidence="1">
    <location>
        <begin position="241"/>
        <end position="254"/>
    </location>
</feature>
<dbReference type="GO" id="GO:0004672">
    <property type="term" value="F:protein kinase activity"/>
    <property type="evidence" value="ECO:0007669"/>
    <property type="project" value="TreeGrafter"/>
</dbReference>
<feature type="compositionally biased region" description="Polar residues" evidence="1">
    <location>
        <begin position="204"/>
        <end position="227"/>
    </location>
</feature>
<dbReference type="PANTHER" id="PTHR14030:SF4">
    <property type="entry name" value="BUB1 KINASE, ISOFORM A-RELATED"/>
    <property type="match status" value="1"/>
</dbReference>
<evidence type="ECO:0000313" key="3">
    <source>
        <dbReference type="EMBL" id="KAF6026766.1"/>
    </source>
</evidence>
<dbReference type="Proteomes" id="UP000593567">
    <property type="component" value="Unassembled WGS sequence"/>
</dbReference>
<feature type="region of interest" description="Disordered" evidence="1">
    <location>
        <begin position="174"/>
        <end position="276"/>
    </location>
</feature>
<reference evidence="3" key="1">
    <citation type="submission" date="2020-06" db="EMBL/GenBank/DDBJ databases">
        <title>Draft genome of Bugula neritina, a colonial animal packing powerful symbionts and potential medicines.</title>
        <authorList>
            <person name="Rayko M."/>
        </authorList>
    </citation>
    <scope>NUCLEOTIDE SEQUENCE [LARGE SCALE GENOMIC DNA]</scope>
    <source>
        <strain evidence="3">Kwan_BN1</strain>
    </source>
</reference>
<dbReference type="SMART" id="SM00777">
    <property type="entry name" value="Mad3_BUB1_I"/>
    <property type="match status" value="1"/>
</dbReference>
<dbReference type="GO" id="GO:0032991">
    <property type="term" value="C:protein-containing complex"/>
    <property type="evidence" value="ECO:0007669"/>
    <property type="project" value="UniProtKB-ARBA"/>
</dbReference>
<comment type="caution">
    <text evidence="3">The sequence shown here is derived from an EMBL/GenBank/DDBJ whole genome shotgun (WGS) entry which is preliminary data.</text>
</comment>
<dbReference type="GO" id="GO:0007094">
    <property type="term" value="P:mitotic spindle assembly checkpoint signaling"/>
    <property type="evidence" value="ECO:0007669"/>
    <property type="project" value="InterPro"/>
</dbReference>
<dbReference type="InterPro" id="IPR015661">
    <property type="entry name" value="Bub1/Mad3"/>
</dbReference>
<dbReference type="AlphaFoldDB" id="A0A7J7JMW2"/>
<protein>
    <recommendedName>
        <fullName evidence="2">BUB1 N-terminal domain-containing protein</fullName>
    </recommendedName>
</protein>
<dbReference type="GO" id="GO:0051754">
    <property type="term" value="P:meiotic sister chromatid cohesion, centromeric"/>
    <property type="evidence" value="ECO:0007669"/>
    <property type="project" value="TreeGrafter"/>
</dbReference>
<dbReference type="PANTHER" id="PTHR14030">
    <property type="entry name" value="MITOTIC CHECKPOINT SERINE/THREONINE-PROTEIN KINASE BUB1"/>
    <property type="match status" value="1"/>
</dbReference>
<dbReference type="Pfam" id="PF08311">
    <property type="entry name" value="Mad3_BUB1_I"/>
    <property type="match status" value="1"/>
</dbReference>
<name>A0A7J7JMW2_BUGNE</name>
<keyword evidence="4" id="KW-1185">Reference proteome</keyword>
<organism evidence="3 4">
    <name type="scientific">Bugula neritina</name>
    <name type="common">Brown bryozoan</name>
    <name type="synonym">Sertularia neritina</name>
    <dbReference type="NCBI Taxonomy" id="10212"/>
    <lineage>
        <taxon>Eukaryota</taxon>
        <taxon>Metazoa</taxon>
        <taxon>Spiralia</taxon>
        <taxon>Lophotrochozoa</taxon>
        <taxon>Bryozoa</taxon>
        <taxon>Gymnolaemata</taxon>
        <taxon>Cheilostomatida</taxon>
        <taxon>Flustrina</taxon>
        <taxon>Buguloidea</taxon>
        <taxon>Bugulidae</taxon>
        <taxon>Bugula</taxon>
    </lineage>
</organism>
<dbReference type="Gene3D" id="1.25.40.430">
    <property type="match status" value="1"/>
</dbReference>
<dbReference type="EMBL" id="VXIV02002211">
    <property type="protein sequence ID" value="KAF6026766.1"/>
    <property type="molecule type" value="Genomic_DNA"/>
</dbReference>
<proteinExistence type="predicted"/>
<accession>A0A7J7JMW2</accession>
<dbReference type="OrthoDB" id="248495at2759"/>
<evidence type="ECO:0000259" key="2">
    <source>
        <dbReference type="PROSITE" id="PS51489"/>
    </source>
</evidence>
<dbReference type="InterPro" id="IPR013212">
    <property type="entry name" value="Mad3/Bub1_I"/>
</dbReference>
<feature type="domain" description="BUB1 N-terminal" evidence="2">
    <location>
        <begin position="25"/>
        <end position="183"/>
    </location>
</feature>
<dbReference type="PROSITE" id="PS51489">
    <property type="entry name" value="BUB1_N"/>
    <property type="match status" value="1"/>
</dbReference>